<dbReference type="Pfam" id="PF13539">
    <property type="entry name" value="Peptidase_M15_4"/>
    <property type="match status" value="1"/>
</dbReference>
<dbReference type="Gene3D" id="3.30.1380.10">
    <property type="match status" value="1"/>
</dbReference>
<comment type="caution">
    <text evidence="2">The sequence shown here is derived from an EMBL/GenBank/DDBJ whole genome shotgun (WGS) entry which is preliminary data.</text>
</comment>
<dbReference type="GO" id="GO:0016787">
    <property type="term" value="F:hydrolase activity"/>
    <property type="evidence" value="ECO:0007669"/>
    <property type="project" value="UniProtKB-KW"/>
</dbReference>
<proteinExistence type="predicted"/>
<protein>
    <submittedName>
        <fullName evidence="2">M15 family metallopeptidase</fullName>
        <ecNumber evidence="2">3.4.-.-</ecNumber>
    </submittedName>
</protein>
<gene>
    <name evidence="2" type="ORF">ACJDUG_16625</name>
</gene>
<keyword evidence="3" id="KW-1185">Reference proteome</keyword>
<organism evidence="2 3">
    <name type="scientific">Candidatus Clostridium stratigraminis</name>
    <dbReference type="NCBI Taxonomy" id="3381661"/>
    <lineage>
        <taxon>Bacteria</taxon>
        <taxon>Bacillati</taxon>
        <taxon>Bacillota</taxon>
        <taxon>Clostridia</taxon>
        <taxon>Eubacteriales</taxon>
        <taxon>Clostridiaceae</taxon>
        <taxon>Clostridium</taxon>
    </lineage>
</organism>
<dbReference type="InterPro" id="IPR009045">
    <property type="entry name" value="Zn_M74/Hedgehog-like"/>
</dbReference>
<reference evidence="2 3" key="1">
    <citation type="submission" date="2024-11" db="EMBL/GenBank/DDBJ databases">
        <authorList>
            <person name="Heng Y.C."/>
            <person name="Lim A.C.H."/>
            <person name="Lee J.K.Y."/>
            <person name="Kittelmann S."/>
        </authorList>
    </citation>
    <scope>NUCLEOTIDE SEQUENCE [LARGE SCALE GENOMIC DNA]</scope>
    <source>
        <strain evidence="2 3">WILCCON 0185</strain>
    </source>
</reference>
<dbReference type="EMBL" id="JBJHZZ010000021">
    <property type="protein sequence ID" value="MFL0248571.1"/>
    <property type="molecule type" value="Genomic_DNA"/>
</dbReference>
<evidence type="ECO:0000313" key="3">
    <source>
        <dbReference type="Proteomes" id="UP001623591"/>
    </source>
</evidence>
<dbReference type="Proteomes" id="UP001623591">
    <property type="component" value="Unassembled WGS sequence"/>
</dbReference>
<keyword evidence="2" id="KW-0378">Hydrolase</keyword>
<evidence type="ECO:0000259" key="1">
    <source>
        <dbReference type="Pfam" id="PF13539"/>
    </source>
</evidence>
<evidence type="ECO:0000313" key="2">
    <source>
        <dbReference type="EMBL" id="MFL0248571.1"/>
    </source>
</evidence>
<feature type="domain" description="Peptidase M15C" evidence="1">
    <location>
        <begin position="192"/>
        <end position="259"/>
    </location>
</feature>
<dbReference type="EC" id="3.4.-.-" evidence="2"/>
<sequence>MICSVKKGFSICLIAVLILNLNICTKALGNKNNNVIKQDLLCLMLAYPEYITGLEVKEDGLVYIKMKSGKHILYDDKRVKSIEEKINNADLQDAMEQIYPLSFPSGLADKNYDPGRYRNYELLKEVYGGTKGSVESNLKNVNAGLQFNGSNNAAKELSAAIREATAMSIGNDNIRRALFPSRGTFNYRNISGTNRLSPHAFGIAIDLASSKFDYWKWASVKDGEKRLLTYPRELVEVFEKHNFIWGGKWNHFDILHFEYRPEIILKARYFSTNIEENDVWYKEIPLDSSQVKEKIENINKEIK</sequence>
<dbReference type="RefSeq" id="WP_406770999.1">
    <property type="nucleotide sequence ID" value="NZ_JBJHZZ010000021.1"/>
</dbReference>
<dbReference type="SUPFAM" id="SSF55166">
    <property type="entry name" value="Hedgehog/DD-peptidase"/>
    <property type="match status" value="1"/>
</dbReference>
<dbReference type="InterPro" id="IPR039561">
    <property type="entry name" value="Peptidase_M15C"/>
</dbReference>
<accession>A0ABW8T7M9</accession>
<name>A0ABW8T7M9_9CLOT</name>